<feature type="region of interest" description="Disordered" evidence="1">
    <location>
        <begin position="147"/>
        <end position="250"/>
    </location>
</feature>
<dbReference type="Proteomes" id="UP000004208">
    <property type="component" value="Unassembled WGS sequence"/>
</dbReference>
<sequence>MNLRNIRLAMKVANHFYGQYRDLNQAEKRNVYEAVRVLANPSRGVDADDLKDIDNIDDIIDESRFSEARREAGDITRAAHARLDRRRAQFDSDQLGKRVLKNAEKTAKKNKRKKQAKGIGAATGVLALLAAIGGAVWYFFLREEPKQAPRKDHRPVKKTDEHTNSDGSVTHVYSTTTSQRTQAQGETADKIGSGNRVENKAAGAHSAHGPLSEEPAERDEELLSSIDEQLSTLDTLDDDQRNATNPRGNQ</sequence>
<dbReference type="EMBL" id="ACLJ02000001">
    <property type="protein sequence ID" value="EFK55300.1"/>
    <property type="molecule type" value="Genomic_DNA"/>
</dbReference>
<dbReference type="OrthoDB" id="4406276at2"/>
<gene>
    <name evidence="3" type="ORF">HMPREF0291_10558</name>
</gene>
<evidence type="ECO:0000313" key="3">
    <source>
        <dbReference type="EMBL" id="EFK55300.1"/>
    </source>
</evidence>
<evidence type="ECO:0000256" key="1">
    <source>
        <dbReference type="SAM" id="MobiDB-lite"/>
    </source>
</evidence>
<dbReference type="AlphaFoldDB" id="D7WBR9"/>
<accession>D7WBR9</accession>
<protein>
    <submittedName>
        <fullName evidence="3">Uncharacterized protein</fullName>
    </submittedName>
</protein>
<proteinExistence type="predicted"/>
<dbReference type="HOGENOM" id="CLU_1275918_0_0_11"/>
<dbReference type="RefSeq" id="WP_005287609.1">
    <property type="nucleotide sequence ID" value="NZ_CM000961.1"/>
</dbReference>
<name>D7WBR9_9CORY</name>
<keyword evidence="2" id="KW-1133">Transmembrane helix</keyword>
<reference evidence="3" key="1">
    <citation type="submission" date="2010-06" db="EMBL/GenBank/DDBJ databases">
        <authorList>
            <person name="Muzny D."/>
            <person name="Qin X."/>
            <person name="Buhay C."/>
            <person name="Dugan-Rocha S."/>
            <person name="Ding Y."/>
            <person name="Chen G."/>
            <person name="Hawes A."/>
            <person name="Holder M."/>
            <person name="Jhangiani S."/>
            <person name="Johnson A."/>
            <person name="Khan Z."/>
            <person name="Li Z."/>
            <person name="Liu W."/>
            <person name="Liu X."/>
            <person name="Perez L."/>
            <person name="Shen H."/>
            <person name="Wang Q."/>
            <person name="Watt J."/>
            <person name="Xi L."/>
            <person name="Xin Y."/>
            <person name="Zhou J."/>
            <person name="Deng J."/>
            <person name="Jiang H."/>
            <person name="Liu Y."/>
            <person name="Qu J."/>
            <person name="Song X.-Z."/>
            <person name="Zhang L."/>
            <person name="Villasana D."/>
            <person name="Johnson A."/>
            <person name="Liu J."/>
            <person name="Liyanage D."/>
            <person name="Lorensuhewa L."/>
            <person name="Robinson T."/>
            <person name="Song A."/>
            <person name="Song B.-B."/>
            <person name="Dinh H."/>
            <person name="Thornton R."/>
            <person name="Coyle M."/>
            <person name="Francisco L."/>
            <person name="Jackson L."/>
            <person name="Javaid M."/>
            <person name="Korchina V."/>
            <person name="Kovar C."/>
            <person name="Mata R."/>
            <person name="Mathew T."/>
            <person name="Ngo R."/>
            <person name="Nguyen L."/>
            <person name="Nguyen N."/>
            <person name="Okwuonu G."/>
            <person name="Ongeri F."/>
            <person name="Pham C."/>
            <person name="Simmons D."/>
            <person name="Wilczek-Boney K."/>
            <person name="Hale W."/>
            <person name="Jakkamsetti A."/>
            <person name="Pham P."/>
            <person name="Ruth R."/>
            <person name="San Lucas F."/>
            <person name="Warren J."/>
            <person name="Zhang J."/>
            <person name="Zhao Z."/>
            <person name="Zhou C."/>
            <person name="Zhu D."/>
            <person name="Lee S."/>
            <person name="Bess C."/>
            <person name="Blankenburg K."/>
            <person name="Forbes L."/>
            <person name="Fu Q."/>
            <person name="Gubbala S."/>
            <person name="Hirani K."/>
            <person name="Jayaseelan J.C."/>
            <person name="Lara F."/>
            <person name="Munidasa M."/>
            <person name="Palculict T."/>
            <person name="Patil S."/>
            <person name="Pu L.-L."/>
            <person name="Saada N."/>
            <person name="Tang L."/>
            <person name="Weissenberger G."/>
            <person name="Zhu Y."/>
            <person name="Hemphill L."/>
            <person name="Shang Y."/>
            <person name="Youmans B."/>
            <person name="Ayvaz T."/>
            <person name="Ross M."/>
            <person name="Santibanez J."/>
            <person name="Aqrawi P."/>
            <person name="Gross S."/>
            <person name="Joshi V."/>
            <person name="Fowler G."/>
            <person name="Nazareth L."/>
            <person name="Reid J."/>
            <person name="Worley K."/>
            <person name="Petrosino J."/>
            <person name="Highlander S."/>
            <person name="Gibbs R."/>
        </authorList>
    </citation>
    <scope>NUCLEOTIDE SEQUENCE [LARGE SCALE GENOMIC DNA]</scope>
    <source>
        <strain evidence="3">ATCC 33030</strain>
    </source>
</reference>
<evidence type="ECO:0000313" key="4">
    <source>
        <dbReference type="Proteomes" id="UP000004208"/>
    </source>
</evidence>
<dbReference type="STRING" id="585529.HMPREF0291_10558"/>
<feature type="transmembrane region" description="Helical" evidence="2">
    <location>
        <begin position="118"/>
        <end position="140"/>
    </location>
</feature>
<keyword evidence="4" id="KW-1185">Reference proteome</keyword>
<organism evidence="3 4">
    <name type="scientific">Corynebacterium genitalium ATCC 33030</name>
    <dbReference type="NCBI Taxonomy" id="585529"/>
    <lineage>
        <taxon>Bacteria</taxon>
        <taxon>Bacillati</taxon>
        <taxon>Actinomycetota</taxon>
        <taxon>Actinomycetes</taxon>
        <taxon>Mycobacteriales</taxon>
        <taxon>Corynebacteriaceae</taxon>
        <taxon>Corynebacterium</taxon>
    </lineage>
</organism>
<keyword evidence="2" id="KW-0472">Membrane</keyword>
<feature type="compositionally biased region" description="Polar residues" evidence="1">
    <location>
        <begin position="165"/>
        <end position="185"/>
    </location>
</feature>
<evidence type="ECO:0000256" key="2">
    <source>
        <dbReference type="SAM" id="Phobius"/>
    </source>
</evidence>
<comment type="caution">
    <text evidence="3">The sequence shown here is derived from an EMBL/GenBank/DDBJ whole genome shotgun (WGS) entry which is preliminary data.</text>
</comment>
<keyword evidence="2" id="KW-0812">Transmembrane</keyword>